<keyword evidence="1" id="KW-0863">Zinc-finger</keyword>
<dbReference type="OrthoDB" id="8184392at2759"/>
<name>A0A5E4MUR1_9HEMI</name>
<dbReference type="Proteomes" id="UP000325440">
    <property type="component" value="Unassembled WGS sequence"/>
</dbReference>
<dbReference type="SUPFAM" id="SSF57667">
    <property type="entry name" value="beta-beta-alpha zinc fingers"/>
    <property type="match status" value="1"/>
</dbReference>
<feature type="compositionally biased region" description="Acidic residues" evidence="2">
    <location>
        <begin position="304"/>
        <end position="373"/>
    </location>
</feature>
<dbReference type="PROSITE" id="PS50157">
    <property type="entry name" value="ZINC_FINGER_C2H2_2"/>
    <property type="match status" value="2"/>
</dbReference>
<dbReference type="AlphaFoldDB" id="A0A5E4MUR1"/>
<feature type="compositionally biased region" description="Polar residues" evidence="2">
    <location>
        <begin position="247"/>
        <end position="278"/>
    </location>
</feature>
<evidence type="ECO:0000313" key="5">
    <source>
        <dbReference type="Proteomes" id="UP000325440"/>
    </source>
</evidence>
<feature type="region of interest" description="Disordered" evidence="2">
    <location>
        <begin position="230"/>
        <end position="439"/>
    </location>
</feature>
<dbReference type="PROSITE" id="PS00028">
    <property type="entry name" value="ZINC_FINGER_C2H2_1"/>
    <property type="match status" value="1"/>
</dbReference>
<accession>A0A5E4MUR1</accession>
<keyword evidence="1" id="KW-0862">Zinc</keyword>
<feature type="compositionally biased region" description="Basic and acidic residues" evidence="2">
    <location>
        <begin position="398"/>
        <end position="415"/>
    </location>
</feature>
<keyword evidence="5" id="KW-1185">Reference proteome</keyword>
<evidence type="ECO:0000256" key="2">
    <source>
        <dbReference type="SAM" id="MobiDB-lite"/>
    </source>
</evidence>
<evidence type="ECO:0000259" key="3">
    <source>
        <dbReference type="PROSITE" id="PS50157"/>
    </source>
</evidence>
<feature type="compositionally biased region" description="Polar residues" evidence="2">
    <location>
        <begin position="426"/>
        <end position="439"/>
    </location>
</feature>
<dbReference type="InterPro" id="IPR036236">
    <property type="entry name" value="Znf_C2H2_sf"/>
</dbReference>
<gene>
    <name evidence="4" type="ORF">CINCED_3A023440</name>
</gene>
<organism evidence="4 5">
    <name type="scientific">Cinara cedri</name>
    <dbReference type="NCBI Taxonomy" id="506608"/>
    <lineage>
        <taxon>Eukaryota</taxon>
        <taxon>Metazoa</taxon>
        <taxon>Ecdysozoa</taxon>
        <taxon>Arthropoda</taxon>
        <taxon>Hexapoda</taxon>
        <taxon>Insecta</taxon>
        <taxon>Pterygota</taxon>
        <taxon>Neoptera</taxon>
        <taxon>Paraneoptera</taxon>
        <taxon>Hemiptera</taxon>
        <taxon>Sternorrhyncha</taxon>
        <taxon>Aphidomorpha</taxon>
        <taxon>Aphidoidea</taxon>
        <taxon>Aphididae</taxon>
        <taxon>Lachninae</taxon>
        <taxon>Cinara</taxon>
    </lineage>
</organism>
<dbReference type="Gene3D" id="3.30.160.60">
    <property type="entry name" value="Classic Zinc Finger"/>
    <property type="match status" value="1"/>
</dbReference>
<protein>
    <submittedName>
        <fullName evidence="4">Zinc finger C2H2-type</fullName>
    </submittedName>
</protein>
<evidence type="ECO:0000313" key="4">
    <source>
        <dbReference type="EMBL" id="VVC34591.1"/>
    </source>
</evidence>
<keyword evidence="1" id="KW-0479">Metal-binding</keyword>
<dbReference type="SMART" id="SM00355">
    <property type="entry name" value="ZnF_C2H2"/>
    <property type="match status" value="2"/>
</dbReference>
<dbReference type="EMBL" id="CABPRJ010001000">
    <property type="protein sequence ID" value="VVC34591.1"/>
    <property type="molecule type" value="Genomic_DNA"/>
</dbReference>
<dbReference type="InterPro" id="IPR013087">
    <property type="entry name" value="Znf_C2H2_type"/>
</dbReference>
<sequence length="439" mass="49122">MGVCFLCDAKLFGERTRVCSSITPYSNVPYPEKIVELLGEEFVVIVTTGDHMCKRCTSLLVHMDKLENDLKIVKNAMVSYIQKKHGILPPDQTVKSLEVVNGNLKTDDLEVGQRKVPSGLTTVRENNTVHPPIKMLKTVAPVVDNNASKMKIYKCGFCAFQSKELGHVRFHMRTHMNNRKTELEKATNQSSVAKAITPLPPPQKKRLYRCQVCSKSFDSRVSCLEHIQRDHNASATSTSNEEKEAEVTSSDTTKVGKLVNQNKSIAKQQAESTKTSGEVQEDKNKSVVDTDMLLNDNSQSAEMTIDEPEQPENIEDAEQAEDDAEKETTEEPEEAEETEDAEMQETVEETVQETVIEEQEQEPEPEQEQDQEQDNSAQAEDNSDQEDAMQVDEEIEDSVEKPVDNTVDNKARDLDIESMLAAIHNDNPSTDSGDTQNSV</sequence>
<evidence type="ECO:0000256" key="1">
    <source>
        <dbReference type="PROSITE-ProRule" id="PRU00042"/>
    </source>
</evidence>
<feature type="domain" description="C2H2-type" evidence="3">
    <location>
        <begin position="153"/>
        <end position="180"/>
    </location>
</feature>
<reference evidence="4 5" key="1">
    <citation type="submission" date="2019-08" db="EMBL/GenBank/DDBJ databases">
        <authorList>
            <person name="Alioto T."/>
            <person name="Alioto T."/>
            <person name="Gomez Garrido J."/>
        </authorList>
    </citation>
    <scope>NUCLEOTIDE SEQUENCE [LARGE SCALE GENOMIC DNA]</scope>
</reference>
<feature type="domain" description="C2H2-type" evidence="3">
    <location>
        <begin position="208"/>
        <end position="236"/>
    </location>
</feature>
<feature type="compositionally biased region" description="Acidic residues" evidence="2">
    <location>
        <begin position="381"/>
        <end position="397"/>
    </location>
</feature>
<dbReference type="GO" id="GO:0008270">
    <property type="term" value="F:zinc ion binding"/>
    <property type="evidence" value="ECO:0007669"/>
    <property type="project" value="UniProtKB-KW"/>
</dbReference>
<proteinExistence type="predicted"/>